<dbReference type="AlphaFoldDB" id="A0AA86SM92"/>
<evidence type="ECO:0000313" key="1">
    <source>
        <dbReference type="EMBL" id="CAJ1965220.1"/>
    </source>
</evidence>
<dbReference type="Proteomes" id="UP001189624">
    <property type="component" value="Chromosome 6"/>
</dbReference>
<gene>
    <name evidence="1" type="ORF">AYBTSS11_LOCUS20725</name>
</gene>
<reference evidence="1" key="1">
    <citation type="submission" date="2023-10" db="EMBL/GenBank/DDBJ databases">
        <authorList>
            <person name="Domelevo Entfellner J.-B."/>
        </authorList>
    </citation>
    <scope>NUCLEOTIDE SEQUENCE</scope>
</reference>
<accession>A0AA86SM92</accession>
<keyword evidence="2" id="KW-1185">Reference proteome</keyword>
<dbReference type="EMBL" id="OY731403">
    <property type="protein sequence ID" value="CAJ1965220.1"/>
    <property type="molecule type" value="Genomic_DNA"/>
</dbReference>
<sequence length="79" mass="8988">MDSFSSPSSGSSHQLSADDLRKQLKNQLAMEYAQQFLEWEENVLRSVSRNQVRVLVEVKAVASLGKKGRQQEPSYTWSD</sequence>
<proteinExistence type="predicted"/>
<name>A0AA86SM92_9FABA</name>
<organism evidence="1 2">
    <name type="scientific">Sphenostylis stenocarpa</name>
    <dbReference type="NCBI Taxonomy" id="92480"/>
    <lineage>
        <taxon>Eukaryota</taxon>
        <taxon>Viridiplantae</taxon>
        <taxon>Streptophyta</taxon>
        <taxon>Embryophyta</taxon>
        <taxon>Tracheophyta</taxon>
        <taxon>Spermatophyta</taxon>
        <taxon>Magnoliopsida</taxon>
        <taxon>eudicotyledons</taxon>
        <taxon>Gunneridae</taxon>
        <taxon>Pentapetalae</taxon>
        <taxon>rosids</taxon>
        <taxon>fabids</taxon>
        <taxon>Fabales</taxon>
        <taxon>Fabaceae</taxon>
        <taxon>Papilionoideae</taxon>
        <taxon>50 kb inversion clade</taxon>
        <taxon>NPAAA clade</taxon>
        <taxon>indigoferoid/millettioid clade</taxon>
        <taxon>Phaseoleae</taxon>
        <taxon>Sphenostylis</taxon>
    </lineage>
</organism>
<dbReference type="Gramene" id="rna-AYBTSS11_LOCUS20725">
    <property type="protein sequence ID" value="CAJ1965220.1"/>
    <property type="gene ID" value="gene-AYBTSS11_LOCUS20725"/>
</dbReference>
<evidence type="ECO:0000313" key="2">
    <source>
        <dbReference type="Proteomes" id="UP001189624"/>
    </source>
</evidence>
<protein>
    <submittedName>
        <fullName evidence="1">Uncharacterized protein</fullName>
    </submittedName>
</protein>